<evidence type="ECO:0000313" key="2">
    <source>
        <dbReference type="EMBL" id="WRS38822.1"/>
    </source>
</evidence>
<dbReference type="Proteomes" id="UP001334732">
    <property type="component" value="Chromosome"/>
</dbReference>
<organism evidence="2 3">
    <name type="scientific">Thiobacillus sedimenti</name>
    <dbReference type="NCBI Taxonomy" id="3110231"/>
    <lineage>
        <taxon>Bacteria</taxon>
        <taxon>Pseudomonadati</taxon>
        <taxon>Pseudomonadota</taxon>
        <taxon>Betaproteobacteria</taxon>
        <taxon>Nitrosomonadales</taxon>
        <taxon>Thiobacillaceae</taxon>
        <taxon>Thiobacillus</taxon>
    </lineage>
</organism>
<protein>
    <submittedName>
        <fullName evidence="2">Uncharacterized protein</fullName>
    </submittedName>
</protein>
<keyword evidence="3" id="KW-1185">Reference proteome</keyword>
<sequence>MLRKLLTAAALLVASGASFAHGGDYGYGRVISVEPSFTISFGTRAPDGFRVLYESGGYRYWTHTPYYPGRTIVVPAPYPVERVYYGGYRRDWDDRRWDDRGWRRERWEHRHRHHDDDDD</sequence>
<evidence type="ECO:0000313" key="3">
    <source>
        <dbReference type="Proteomes" id="UP001334732"/>
    </source>
</evidence>
<gene>
    <name evidence="2" type="ORF">VA613_12545</name>
</gene>
<proteinExistence type="predicted"/>
<dbReference type="RefSeq" id="WP_324779354.1">
    <property type="nucleotide sequence ID" value="NZ_CP141769.1"/>
</dbReference>
<feature type="signal peptide" evidence="1">
    <location>
        <begin position="1"/>
        <end position="20"/>
    </location>
</feature>
<dbReference type="EMBL" id="CP141769">
    <property type="protein sequence ID" value="WRS38822.1"/>
    <property type="molecule type" value="Genomic_DNA"/>
</dbReference>
<keyword evidence="1" id="KW-0732">Signal</keyword>
<evidence type="ECO:0000256" key="1">
    <source>
        <dbReference type="SAM" id="SignalP"/>
    </source>
</evidence>
<reference evidence="2 3" key="1">
    <citation type="submission" date="2023-12" db="EMBL/GenBank/DDBJ databases">
        <title>Thiobacillus sedimentum sp. nov., a chemolithoautotrophic sulfur-oxidizing bacterium isolated from freshwater sediment.</title>
        <authorList>
            <person name="Luo J."/>
            <person name="Dai C."/>
        </authorList>
    </citation>
    <scope>NUCLEOTIDE SEQUENCE [LARGE SCALE GENOMIC DNA]</scope>
    <source>
        <strain evidence="2 3">SCUT-2</strain>
    </source>
</reference>
<accession>A0ABZ1CHF8</accession>
<feature type="chain" id="PRO_5046409540" evidence="1">
    <location>
        <begin position="21"/>
        <end position="119"/>
    </location>
</feature>
<name>A0ABZ1CHF8_9PROT</name>